<dbReference type="Proteomes" id="UP000095285">
    <property type="component" value="Unassembled WGS sequence"/>
</dbReference>
<name>A0A1I7VXB3_LOALO</name>
<feature type="region of interest" description="Disordered" evidence="1">
    <location>
        <begin position="47"/>
        <end position="78"/>
    </location>
</feature>
<feature type="compositionally biased region" description="Basic and acidic residues" evidence="1">
    <location>
        <begin position="231"/>
        <end position="244"/>
    </location>
</feature>
<protein>
    <submittedName>
        <fullName evidence="3">Uncharacterized protein</fullName>
    </submittedName>
</protein>
<accession>A0A1I7VXB3</accession>
<reference evidence="3" key="2">
    <citation type="submission" date="2016-11" db="UniProtKB">
        <authorList>
            <consortium name="WormBaseParasite"/>
        </authorList>
    </citation>
    <scope>IDENTIFICATION</scope>
</reference>
<organism evidence="2 3">
    <name type="scientific">Loa loa</name>
    <name type="common">Eye worm</name>
    <name type="synonym">Filaria loa</name>
    <dbReference type="NCBI Taxonomy" id="7209"/>
    <lineage>
        <taxon>Eukaryota</taxon>
        <taxon>Metazoa</taxon>
        <taxon>Ecdysozoa</taxon>
        <taxon>Nematoda</taxon>
        <taxon>Chromadorea</taxon>
        <taxon>Rhabditida</taxon>
        <taxon>Spirurina</taxon>
        <taxon>Spiruromorpha</taxon>
        <taxon>Filarioidea</taxon>
        <taxon>Onchocercidae</taxon>
        <taxon>Loa</taxon>
    </lineage>
</organism>
<proteinExistence type="predicted"/>
<dbReference type="AlphaFoldDB" id="A0A1I7VXB3"/>
<evidence type="ECO:0000256" key="1">
    <source>
        <dbReference type="SAM" id="MobiDB-lite"/>
    </source>
</evidence>
<evidence type="ECO:0000313" key="3">
    <source>
        <dbReference type="WBParaSite" id="EN70_7297"/>
    </source>
</evidence>
<reference evidence="2" key="1">
    <citation type="submission" date="2012-04" db="EMBL/GenBank/DDBJ databases">
        <title>The Genome Sequence of Loa loa.</title>
        <authorList>
            <consortium name="The Broad Institute Genome Sequencing Platform"/>
            <consortium name="Broad Institute Genome Sequencing Center for Infectious Disease"/>
            <person name="Nutman T.B."/>
            <person name="Fink D.L."/>
            <person name="Russ C."/>
            <person name="Young S."/>
            <person name="Zeng Q."/>
            <person name="Gargeya S."/>
            <person name="Alvarado L."/>
            <person name="Berlin A."/>
            <person name="Chapman S.B."/>
            <person name="Chen Z."/>
            <person name="Freedman E."/>
            <person name="Gellesch M."/>
            <person name="Goldberg J."/>
            <person name="Griggs A."/>
            <person name="Gujja S."/>
            <person name="Heilman E.R."/>
            <person name="Heiman D."/>
            <person name="Howarth C."/>
            <person name="Mehta T."/>
            <person name="Neiman D."/>
            <person name="Pearson M."/>
            <person name="Roberts A."/>
            <person name="Saif S."/>
            <person name="Shea T."/>
            <person name="Shenoy N."/>
            <person name="Sisk P."/>
            <person name="Stolte C."/>
            <person name="Sykes S."/>
            <person name="White J."/>
            <person name="Yandava C."/>
            <person name="Haas B."/>
            <person name="Henn M.R."/>
            <person name="Nusbaum C."/>
            <person name="Birren B."/>
        </authorList>
    </citation>
    <scope>NUCLEOTIDE SEQUENCE [LARGE SCALE GENOMIC DNA]</scope>
</reference>
<keyword evidence="2" id="KW-1185">Reference proteome</keyword>
<feature type="compositionally biased region" description="Polar residues" evidence="1">
    <location>
        <begin position="67"/>
        <end position="78"/>
    </location>
</feature>
<sequence length="244" mass="28194">MALDDDQRNWNKENIPLNEDNAACWQVSQNVMQEIRQEVTRQVLAELTINNSDESDESDGKEDTERQQNSGICQSSFPSQHSDYFWQVDFQNNEASTNEPSQEKTRIINRHELCFDNASSEESEESFCSSEDWMFSEKISLQSVQPKWKSLQRSRRPKYSNIDLFENKERKAVNDDNDSEKKSCEGLEEFITPPLCTIPGIELEYKMDECSSRILSKIISPKASTSSGLSREMEIQNEHRLGQS</sequence>
<dbReference type="WBParaSite" id="EN70_7297">
    <property type="protein sequence ID" value="EN70_7297"/>
    <property type="gene ID" value="EN70_7297"/>
</dbReference>
<evidence type="ECO:0000313" key="2">
    <source>
        <dbReference type="Proteomes" id="UP000095285"/>
    </source>
</evidence>
<feature type="region of interest" description="Disordered" evidence="1">
    <location>
        <begin position="222"/>
        <end position="244"/>
    </location>
</feature>